<protein>
    <submittedName>
        <fullName evidence="3">Uncharacterized protein</fullName>
    </submittedName>
</protein>
<accession>A0A8A3PMP8</accession>
<dbReference type="InterPro" id="IPR031303">
    <property type="entry name" value="C5_meth_CS"/>
</dbReference>
<reference evidence="3" key="1">
    <citation type="submission" date="2020-10" db="EMBL/GenBank/DDBJ databases">
        <title>Genome Sequence of Monilinia vaccinii-corymbosi Sheds Light on Mummy Berry Disease Infection of Blueberry and Mating Type.</title>
        <authorList>
            <person name="Yow A.G."/>
            <person name="Zhang Y."/>
            <person name="Bansal K."/>
            <person name="Eacker S.M."/>
            <person name="Sullivan S."/>
            <person name="Liachko I."/>
            <person name="Cubeta M.A."/>
            <person name="Rollins J.A."/>
            <person name="Ashrafi H."/>
        </authorList>
    </citation>
    <scope>NUCLEOTIDE SEQUENCE</scope>
    <source>
        <strain evidence="3">RL-1</strain>
    </source>
</reference>
<organism evidence="3 4">
    <name type="scientific">Monilinia vaccinii-corymbosi</name>
    <dbReference type="NCBI Taxonomy" id="61207"/>
    <lineage>
        <taxon>Eukaryota</taxon>
        <taxon>Fungi</taxon>
        <taxon>Dikarya</taxon>
        <taxon>Ascomycota</taxon>
        <taxon>Pezizomycotina</taxon>
        <taxon>Leotiomycetes</taxon>
        <taxon>Helotiales</taxon>
        <taxon>Sclerotiniaceae</taxon>
        <taxon>Monilinia</taxon>
    </lineage>
</organism>
<dbReference type="AlphaFoldDB" id="A0A8A3PMP8"/>
<evidence type="ECO:0000256" key="1">
    <source>
        <dbReference type="ARBA" id="ARBA00022691"/>
    </source>
</evidence>
<feature type="region of interest" description="Disordered" evidence="2">
    <location>
        <begin position="123"/>
        <end position="165"/>
    </location>
</feature>
<keyword evidence="4" id="KW-1185">Reference proteome</keyword>
<dbReference type="Proteomes" id="UP000672032">
    <property type="component" value="Chromosome 6"/>
</dbReference>
<evidence type="ECO:0000313" key="3">
    <source>
        <dbReference type="EMBL" id="QSZ36194.1"/>
    </source>
</evidence>
<proteinExistence type="predicted"/>
<keyword evidence="1" id="KW-0949">S-adenosyl-L-methionine</keyword>
<dbReference type="OrthoDB" id="3562623at2759"/>
<gene>
    <name evidence="3" type="ORF">DSL72_007319</name>
</gene>
<name>A0A8A3PMP8_9HELO</name>
<dbReference type="EMBL" id="CP063410">
    <property type="protein sequence ID" value="QSZ36194.1"/>
    <property type="molecule type" value="Genomic_DNA"/>
</dbReference>
<feature type="compositionally biased region" description="Basic and acidic residues" evidence="2">
    <location>
        <begin position="156"/>
        <end position="165"/>
    </location>
</feature>
<sequence length="165" mass="18946">MDNIYREIGNAVPIPLARALGNELWKVLQKHSMTADDTDHNQEMDDQVDIGVKDTFEQNVDAEQECIAINHNKNKNSEEEMDDEDIELEDDIDQSLDYSDVELMVIMAIDESNQDVVMIDEEDAELSPRVEGTEQSSDEAEKFMDSSVMMRKGRKGMNETWREQV</sequence>
<evidence type="ECO:0000313" key="4">
    <source>
        <dbReference type="Proteomes" id="UP000672032"/>
    </source>
</evidence>
<evidence type="ECO:0000256" key="2">
    <source>
        <dbReference type="SAM" id="MobiDB-lite"/>
    </source>
</evidence>
<dbReference type="PROSITE" id="PS00095">
    <property type="entry name" value="C5_MTASE_2"/>
    <property type="match status" value="1"/>
</dbReference>